<organism evidence="3 4">
    <name type="scientific">Peptoniphilus olsenii</name>
    <dbReference type="NCBI Taxonomy" id="411570"/>
    <lineage>
        <taxon>Bacteria</taxon>
        <taxon>Bacillati</taxon>
        <taxon>Bacillota</taxon>
        <taxon>Tissierellia</taxon>
        <taxon>Tissierellales</taxon>
        <taxon>Peptoniphilaceae</taxon>
        <taxon>Peptoniphilus</taxon>
    </lineage>
</organism>
<dbReference type="InterPro" id="IPR014729">
    <property type="entry name" value="Rossmann-like_a/b/a_fold"/>
</dbReference>
<accession>A0ABV2J8I6</accession>
<evidence type="ECO:0000313" key="4">
    <source>
        <dbReference type="Proteomes" id="UP001549162"/>
    </source>
</evidence>
<reference evidence="3 4" key="1">
    <citation type="submission" date="2024-06" db="EMBL/GenBank/DDBJ databases">
        <title>Genomic Encyclopedia of Type Strains, Phase IV (KMG-IV): sequencing the most valuable type-strain genomes for metagenomic binning, comparative biology and taxonomic classification.</title>
        <authorList>
            <person name="Goeker M."/>
        </authorList>
    </citation>
    <scope>NUCLEOTIDE SEQUENCE [LARGE SCALE GENOMIC DNA]</scope>
    <source>
        <strain evidence="3 4">DSM 21460</strain>
    </source>
</reference>
<dbReference type="PANTHER" id="PTHR21294:SF17">
    <property type="entry name" value="PROTEIN FIXA"/>
    <property type="match status" value="1"/>
</dbReference>
<protein>
    <recommendedName>
        <fullName evidence="1">Electron transfer flavoprotein small subunit</fullName>
    </recommendedName>
</protein>
<keyword evidence="4" id="KW-1185">Reference proteome</keyword>
<gene>
    <name evidence="3" type="ORF">ABID14_000705</name>
</gene>
<dbReference type="InterPro" id="IPR012255">
    <property type="entry name" value="ETF_b"/>
</dbReference>
<proteinExistence type="predicted"/>
<sequence>MNILVFVKEVPDDSVAVSVKENKADTENITPVVNAFDTYSLEMGARLKEKEGGEVTVLSIGGESVKNSLKNCLAVGADNAYFVEYENYKKLDPRSIAMTLINAKERLEEEKGKFDLFCFGKETTDYEASQVGVYFAEKLGIGSITNIISMEVDGETLTTEQETEEGKRVVETTLPCAVTITKPDYDPRYATIKSKMAARRKEIPALEVEVSDENLHEIVQEFEPAKREAGVKIVEEDTEVAVARAIEIMKKEKAI</sequence>
<feature type="domain" description="Electron transfer flavoprotein alpha/beta-subunit N-terminal" evidence="2">
    <location>
        <begin position="21"/>
        <end position="215"/>
    </location>
</feature>
<dbReference type="Pfam" id="PF01012">
    <property type="entry name" value="ETF"/>
    <property type="match status" value="1"/>
</dbReference>
<dbReference type="SUPFAM" id="SSF52402">
    <property type="entry name" value="Adenine nucleotide alpha hydrolases-like"/>
    <property type="match status" value="1"/>
</dbReference>
<dbReference type="RefSeq" id="WP_354367180.1">
    <property type="nucleotide sequence ID" value="NZ_JBEPMA010000003.1"/>
</dbReference>
<dbReference type="Gene3D" id="3.40.50.620">
    <property type="entry name" value="HUPs"/>
    <property type="match status" value="1"/>
</dbReference>
<dbReference type="SMART" id="SM00893">
    <property type="entry name" value="ETF"/>
    <property type="match status" value="1"/>
</dbReference>
<dbReference type="EMBL" id="JBEPMA010000003">
    <property type="protein sequence ID" value="MET3617077.1"/>
    <property type="molecule type" value="Genomic_DNA"/>
</dbReference>
<evidence type="ECO:0000259" key="2">
    <source>
        <dbReference type="SMART" id="SM00893"/>
    </source>
</evidence>
<evidence type="ECO:0000313" key="3">
    <source>
        <dbReference type="EMBL" id="MET3617077.1"/>
    </source>
</evidence>
<name>A0ABV2J8I6_9FIRM</name>
<comment type="caution">
    <text evidence="3">The sequence shown here is derived from an EMBL/GenBank/DDBJ whole genome shotgun (WGS) entry which is preliminary data.</text>
</comment>
<dbReference type="InterPro" id="IPR014730">
    <property type="entry name" value="ETF_a/b_N"/>
</dbReference>
<dbReference type="PANTHER" id="PTHR21294">
    <property type="entry name" value="ELECTRON TRANSFER FLAVOPROTEIN BETA-SUBUNIT"/>
    <property type="match status" value="1"/>
</dbReference>
<dbReference type="Proteomes" id="UP001549162">
    <property type="component" value="Unassembled WGS sequence"/>
</dbReference>
<dbReference type="PIRSF" id="PIRSF000090">
    <property type="entry name" value="Beta-ETF"/>
    <property type="match status" value="1"/>
</dbReference>
<evidence type="ECO:0000256" key="1">
    <source>
        <dbReference type="ARBA" id="ARBA00042002"/>
    </source>
</evidence>